<reference evidence="2 3" key="1">
    <citation type="journal article" date="2024" name="BMC Genomics">
        <title>De novo assembly and annotation of Popillia japonica's genome with initial clues to its potential as an invasive pest.</title>
        <authorList>
            <person name="Cucini C."/>
            <person name="Boschi S."/>
            <person name="Funari R."/>
            <person name="Cardaioli E."/>
            <person name="Iannotti N."/>
            <person name="Marturano G."/>
            <person name="Paoli F."/>
            <person name="Bruttini M."/>
            <person name="Carapelli A."/>
            <person name="Frati F."/>
            <person name="Nardi F."/>
        </authorList>
    </citation>
    <scope>NUCLEOTIDE SEQUENCE [LARGE SCALE GENOMIC DNA]</scope>
    <source>
        <strain evidence="2">DMR45628</strain>
    </source>
</reference>
<comment type="caution">
    <text evidence="2">The sequence shown here is derived from an EMBL/GenBank/DDBJ whole genome shotgun (WGS) entry which is preliminary data.</text>
</comment>
<gene>
    <name evidence="2" type="ORF">QE152_g38410</name>
</gene>
<accession>A0AAW1HYJ8</accession>
<dbReference type="EMBL" id="JASPKY010000827">
    <property type="protein sequence ID" value="KAK9681313.1"/>
    <property type="molecule type" value="Genomic_DNA"/>
</dbReference>
<organism evidence="2 3">
    <name type="scientific">Popillia japonica</name>
    <name type="common">Japanese beetle</name>
    <dbReference type="NCBI Taxonomy" id="7064"/>
    <lineage>
        <taxon>Eukaryota</taxon>
        <taxon>Metazoa</taxon>
        <taxon>Ecdysozoa</taxon>
        <taxon>Arthropoda</taxon>
        <taxon>Hexapoda</taxon>
        <taxon>Insecta</taxon>
        <taxon>Pterygota</taxon>
        <taxon>Neoptera</taxon>
        <taxon>Endopterygota</taxon>
        <taxon>Coleoptera</taxon>
        <taxon>Polyphaga</taxon>
        <taxon>Scarabaeiformia</taxon>
        <taxon>Scarabaeidae</taxon>
        <taxon>Rutelinae</taxon>
        <taxon>Popillia</taxon>
    </lineage>
</organism>
<keyword evidence="3" id="KW-1185">Reference proteome</keyword>
<evidence type="ECO:0000313" key="3">
    <source>
        <dbReference type="Proteomes" id="UP001458880"/>
    </source>
</evidence>
<sequence>MVIHSQGREIIANFIKREAGNNESGIPLANFKARVLAATGVSKNTYASICKETENIHAGESSSNEVFDSEEDEDDDSRVAAHDENDEETNTL</sequence>
<evidence type="ECO:0000256" key="1">
    <source>
        <dbReference type="SAM" id="MobiDB-lite"/>
    </source>
</evidence>
<protein>
    <submittedName>
        <fullName evidence="2">Uncharacterized protein</fullName>
    </submittedName>
</protein>
<proteinExistence type="predicted"/>
<dbReference type="AlphaFoldDB" id="A0AAW1HYJ8"/>
<feature type="region of interest" description="Disordered" evidence="1">
    <location>
        <begin position="54"/>
        <end position="92"/>
    </location>
</feature>
<feature type="compositionally biased region" description="Acidic residues" evidence="1">
    <location>
        <begin position="67"/>
        <end position="76"/>
    </location>
</feature>
<name>A0AAW1HYJ8_POPJA</name>
<dbReference type="Proteomes" id="UP001458880">
    <property type="component" value="Unassembled WGS sequence"/>
</dbReference>
<evidence type="ECO:0000313" key="2">
    <source>
        <dbReference type="EMBL" id="KAK9681313.1"/>
    </source>
</evidence>